<feature type="compositionally biased region" description="Basic and acidic residues" evidence="1">
    <location>
        <begin position="298"/>
        <end position="307"/>
    </location>
</feature>
<feature type="compositionally biased region" description="Polar residues" evidence="1">
    <location>
        <begin position="817"/>
        <end position="828"/>
    </location>
</feature>
<name>A0A423X420_9PEZI</name>
<feature type="region of interest" description="Disordered" evidence="1">
    <location>
        <begin position="1243"/>
        <end position="1269"/>
    </location>
</feature>
<feature type="region of interest" description="Disordered" evidence="1">
    <location>
        <begin position="1284"/>
        <end position="1544"/>
    </location>
</feature>
<keyword evidence="3" id="KW-1185">Reference proteome</keyword>
<feature type="compositionally biased region" description="Polar residues" evidence="1">
    <location>
        <begin position="608"/>
        <end position="621"/>
    </location>
</feature>
<organism evidence="2 3">
    <name type="scientific">Cytospora schulzeri</name>
    <dbReference type="NCBI Taxonomy" id="448051"/>
    <lineage>
        <taxon>Eukaryota</taxon>
        <taxon>Fungi</taxon>
        <taxon>Dikarya</taxon>
        <taxon>Ascomycota</taxon>
        <taxon>Pezizomycotina</taxon>
        <taxon>Sordariomycetes</taxon>
        <taxon>Sordariomycetidae</taxon>
        <taxon>Diaporthales</taxon>
        <taxon>Cytosporaceae</taxon>
        <taxon>Cytospora</taxon>
    </lineage>
</organism>
<feature type="compositionally biased region" description="Low complexity" evidence="1">
    <location>
        <begin position="259"/>
        <end position="284"/>
    </location>
</feature>
<feature type="compositionally biased region" description="Low complexity" evidence="1">
    <location>
        <begin position="622"/>
        <end position="636"/>
    </location>
</feature>
<protein>
    <submittedName>
        <fullName evidence="2">Uncharacterized protein</fullName>
    </submittedName>
</protein>
<reference evidence="2 3" key="1">
    <citation type="submission" date="2015-09" db="EMBL/GenBank/DDBJ databases">
        <title>Host preference determinants of Valsa canker pathogens revealed by comparative genomics.</title>
        <authorList>
            <person name="Yin Z."/>
            <person name="Huang L."/>
        </authorList>
    </citation>
    <scope>NUCLEOTIDE SEQUENCE [LARGE SCALE GENOMIC DNA]</scope>
    <source>
        <strain evidence="2 3">03-1</strain>
    </source>
</reference>
<feature type="compositionally biased region" description="Polar residues" evidence="1">
    <location>
        <begin position="639"/>
        <end position="693"/>
    </location>
</feature>
<feature type="region of interest" description="Disordered" evidence="1">
    <location>
        <begin position="1"/>
        <end position="33"/>
    </location>
</feature>
<feature type="region of interest" description="Disordered" evidence="1">
    <location>
        <begin position="1556"/>
        <end position="1608"/>
    </location>
</feature>
<feature type="compositionally biased region" description="Polar residues" evidence="1">
    <location>
        <begin position="1296"/>
        <end position="1320"/>
    </location>
</feature>
<feature type="compositionally biased region" description="Polar residues" evidence="1">
    <location>
        <begin position="462"/>
        <end position="482"/>
    </location>
</feature>
<feature type="region of interest" description="Disordered" evidence="1">
    <location>
        <begin position="45"/>
        <end position="97"/>
    </location>
</feature>
<evidence type="ECO:0000256" key="1">
    <source>
        <dbReference type="SAM" id="MobiDB-lite"/>
    </source>
</evidence>
<feature type="compositionally biased region" description="Low complexity" evidence="1">
    <location>
        <begin position="860"/>
        <end position="887"/>
    </location>
</feature>
<feature type="compositionally biased region" description="Pro residues" evidence="1">
    <location>
        <begin position="1199"/>
        <end position="1217"/>
    </location>
</feature>
<feature type="compositionally biased region" description="Pro residues" evidence="1">
    <location>
        <begin position="491"/>
        <end position="503"/>
    </location>
</feature>
<dbReference type="EMBL" id="LKEA01000003">
    <property type="protein sequence ID" value="ROW10492.1"/>
    <property type="molecule type" value="Genomic_DNA"/>
</dbReference>
<evidence type="ECO:0000313" key="3">
    <source>
        <dbReference type="Proteomes" id="UP000283895"/>
    </source>
</evidence>
<feature type="compositionally biased region" description="Low complexity" evidence="1">
    <location>
        <begin position="57"/>
        <end position="69"/>
    </location>
</feature>
<gene>
    <name evidence="2" type="ORF">VMCG_01740</name>
</gene>
<feature type="compositionally biased region" description="Basic and acidic residues" evidence="1">
    <location>
        <begin position="1571"/>
        <end position="1582"/>
    </location>
</feature>
<feature type="compositionally biased region" description="Polar residues" evidence="1">
    <location>
        <begin position="194"/>
        <end position="204"/>
    </location>
</feature>
<feature type="compositionally biased region" description="Low complexity" evidence="1">
    <location>
        <begin position="1256"/>
        <end position="1269"/>
    </location>
</feature>
<evidence type="ECO:0000313" key="2">
    <source>
        <dbReference type="EMBL" id="ROW10492.1"/>
    </source>
</evidence>
<feature type="region of interest" description="Disordered" evidence="1">
    <location>
        <begin position="155"/>
        <end position="1075"/>
    </location>
</feature>
<sequence length="1608" mass="171276">MSVFDPTESKQPHRQPSFVGLPPISPGPEFGSVLGISTADFDAVVYDGRRNSPSPPAQSSSPHPSSHLNGRGGNHHNGSGPVSIMNQFHSNSPPPQGIFMQGQYVVMQGQHQLTNQYPPGAQFNVNVNGMHQQPGSPPPGHDGQPGVFMTRQAMKAPVGQQQVAFPPGGSPPGMPSPSMMSNGQFAPPPGWKMESSQLQQPLTTQRHRPSPSISSLRQQNQSYEIDKETGLSTRSVSPPTQSPIETRRPGQPALVQSAGQSSQQNGFQPPNPPFAQQQHQQQSPTLARTSTNLTQDSQYHDEHDGRRTSNMFSSIRSRLAGNGTDRRDSMGSRPQGTGVTEDGVSEASIPIEGQGRGAAKFFGLTGNGQPASEGTPRQSHDMRGSSPPPVGGAPFSPPREKRSFFTRPSGPGTGTQSAQELRRPSTAEGATGQAPIVGFGPGQPRKRFSKLTGMLNRDNKTETQLSQPTGQPSYVQRPSFQGQRAMAPGGPMGPPGQLGPPGGPAGEPLMSEFGRPRSATAGAAARPSISDHSRSPSAQGLGSPPPMGAIREEERGRKPSGNFLAGIFGKRSESKTREQRPPQSPPGLGQPQSMNPQGQMMIMHRPGQSGSFLPIQGQTLNMQGQPMAPPQGQYAGLINQAQQYMGQPGRQGTPNNQAFMQGQNPAQFGVNQQRQQSPGISPVTQSSGSPMATQPQGGMPGRQPPVTQQGQQGYIPQRPQEQPPTLGIVQVATAVPIRQVSNSPNGNTGQISAGPSPGGQSDSSRQRSASVVNQIEVGGNRKQTVDVQGTRSRAASQSVPQQSPVHIASLQALTRKPINSTSPRNSGQMVDPNQIDDNTVSAGQRTGTTPPQDSPQNRRVSQGLGQAQQQQHHQQSSNQQQSVSLQSTPRESPAPNPEQQAGPPGVPPKNSPAPNPGHGLGLSQPQPWQNPGGTGQQSTISQQASVYRPSGPQIAAVVQSFSQQQPQSPWSIGRQNTGGQAGQQYPPVQSPQSLMMTPAAQDQRPEKEGAFSKLLGKSKTFVYQMSEPQPSSDKAKPEKESKGVKGMLGAFKRDKPKPQQQPEVGKAPPGGPQWNIQSAPAANMRAQNLKQQIAPHAPEPQYAPVPIPQGYVPVYGAGKPEMVRAPSYGQPYPGMVFQGHTQQWVFPGMLPGQVPQGVPPHMVQQGWPQYPPYQGTPPPMMMAQHPPPPQQYTQGQQASPPPMMQEQAPPPQMPMQQPPMHAQVVAPTTSQAQMVAPQQAIIPPHSAGFVPPQQGPPASAAQMQAMQAMQHNGQVIAPHSQQQFAVMPESPPAPGQMSNDGQPQSYTLDSTKPESYQSPHQAVPRSAFAVTKPLAGHDQLQPPQDPAGHLVPQRQLSGASEVSSLTSGPATSQGSTGAHSDHTVSQVHQPNGIPERNAGSPEPMYERPPVTLKDEGLRMETPVTSTSTEKDDIYGATPRQSAHVTPVKSQAQQNVERVSVPESTTQEHSGEPEVKFSGPPPNNRSPESKPTFRVEPPSQQEFVVDAPPVTGEPGTPSTIPGPDSAPPSSTLSTAAPPVQSSAEIFEEHKRKQLLRDMEEKIAIFPTEPEAPEPRKNSKKDDDAPMMSATSYPGQEWNPYGDGWVEDDL</sequence>
<feature type="compositionally biased region" description="Polar residues" evidence="1">
    <location>
        <begin position="739"/>
        <end position="773"/>
    </location>
</feature>
<feature type="compositionally biased region" description="Polar residues" evidence="1">
    <location>
        <begin position="973"/>
        <end position="995"/>
    </location>
</feature>
<feature type="compositionally biased region" description="Polar residues" evidence="1">
    <location>
        <begin position="367"/>
        <end position="377"/>
    </location>
</feature>
<feature type="compositionally biased region" description="Pro residues" evidence="1">
    <location>
        <begin position="386"/>
        <end position="397"/>
    </location>
</feature>
<feature type="compositionally biased region" description="Polar residues" evidence="1">
    <location>
        <begin position="835"/>
        <end position="859"/>
    </location>
</feature>
<proteinExistence type="predicted"/>
<comment type="caution">
    <text evidence="2">The sequence shown here is derived from an EMBL/GenBank/DDBJ whole genome shotgun (WGS) entry which is preliminary data.</text>
</comment>
<feature type="compositionally biased region" description="Basic and acidic residues" evidence="1">
    <location>
        <begin position="1033"/>
        <end position="1043"/>
    </location>
</feature>
<dbReference type="Proteomes" id="UP000283895">
    <property type="component" value="Unassembled WGS sequence"/>
</dbReference>
<feature type="compositionally biased region" description="Low complexity" evidence="1">
    <location>
        <begin position="1526"/>
        <end position="1537"/>
    </location>
</feature>
<dbReference type="OrthoDB" id="5151921at2759"/>
<feature type="compositionally biased region" description="Polar residues" evidence="1">
    <location>
        <begin position="781"/>
        <end position="804"/>
    </location>
</feature>
<feature type="compositionally biased region" description="Polar residues" evidence="1">
    <location>
        <begin position="211"/>
        <end position="223"/>
    </location>
</feature>
<feature type="compositionally biased region" description="Polar residues" evidence="1">
    <location>
        <begin position="1021"/>
        <end position="1032"/>
    </location>
</feature>
<feature type="compositionally biased region" description="Polar residues" evidence="1">
    <location>
        <begin position="1354"/>
        <end position="1389"/>
    </location>
</feature>
<feature type="compositionally biased region" description="Polar residues" evidence="1">
    <location>
        <begin position="1438"/>
        <end position="1467"/>
    </location>
</feature>
<dbReference type="STRING" id="356882.A0A423X420"/>
<feature type="compositionally biased region" description="Polar residues" evidence="1">
    <location>
        <begin position="230"/>
        <end position="244"/>
    </location>
</feature>
<feature type="compositionally biased region" description="Low complexity" evidence="1">
    <location>
        <begin position="953"/>
        <end position="972"/>
    </location>
</feature>
<feature type="compositionally biased region" description="Polar residues" evidence="1">
    <location>
        <begin position="285"/>
        <end position="297"/>
    </location>
</feature>
<feature type="compositionally biased region" description="Pro residues" evidence="1">
    <location>
        <begin position="904"/>
        <end position="915"/>
    </location>
</feature>
<accession>A0A423X420</accession>
<feature type="compositionally biased region" description="Basic and acidic residues" evidence="1">
    <location>
        <begin position="570"/>
        <end position="580"/>
    </location>
</feature>
<feature type="region of interest" description="Disordered" evidence="1">
    <location>
        <begin position="1186"/>
        <end position="1218"/>
    </location>
</feature>